<dbReference type="OrthoDB" id="9810636at2"/>
<evidence type="ECO:0000256" key="8">
    <source>
        <dbReference type="SAM" id="SignalP"/>
    </source>
</evidence>
<evidence type="ECO:0000256" key="3">
    <source>
        <dbReference type="ARBA" id="ARBA00022729"/>
    </source>
</evidence>
<reference evidence="10 11" key="1">
    <citation type="submission" date="2014-12" db="EMBL/GenBank/DDBJ databases">
        <title>Draft genome sequences of 10 type strains of Lactococcus.</title>
        <authorList>
            <person name="Sun Z."/>
            <person name="Zhong Z."/>
            <person name="Liu W."/>
            <person name="Zhang W."/>
            <person name="Zhang H."/>
        </authorList>
    </citation>
    <scope>NUCLEOTIDE SEQUENCE [LARGE SCALE GENOMIC DNA]</scope>
    <source>
        <strain evidence="10 11">DSM 20686</strain>
    </source>
</reference>
<feature type="chain" id="PRO_5013286426" evidence="8">
    <location>
        <begin position="20"/>
        <end position="502"/>
    </location>
</feature>
<keyword evidence="3 8" id="KW-0732">Signal</keyword>
<evidence type="ECO:0000256" key="2">
    <source>
        <dbReference type="ARBA" id="ARBA00022448"/>
    </source>
</evidence>
<comment type="similarity">
    <text evidence="1 7">Belongs to the bacterial solute-binding protein 9 family.</text>
</comment>
<dbReference type="GO" id="GO:0008270">
    <property type="term" value="F:zinc ion binding"/>
    <property type="evidence" value="ECO:0007669"/>
    <property type="project" value="InterPro"/>
</dbReference>
<keyword evidence="4" id="KW-0862">Zinc</keyword>
<evidence type="ECO:0000256" key="7">
    <source>
        <dbReference type="RuleBase" id="RU003512"/>
    </source>
</evidence>
<keyword evidence="5" id="KW-0864">Zinc transport</keyword>
<dbReference type="InterPro" id="IPR050492">
    <property type="entry name" value="Bact_metal-bind_prot9"/>
</dbReference>
<accession>A0A2A5RXW0</accession>
<organism evidence="10 11">
    <name type="scientific">Pseudolactococcus plantarum</name>
    <dbReference type="NCBI Taxonomy" id="1365"/>
    <lineage>
        <taxon>Bacteria</taxon>
        <taxon>Bacillati</taxon>
        <taxon>Bacillota</taxon>
        <taxon>Bacilli</taxon>
        <taxon>Lactobacillales</taxon>
        <taxon>Streptococcaceae</taxon>
        <taxon>Pseudolactococcus</taxon>
    </lineage>
</organism>
<protein>
    <submittedName>
        <fullName evidence="10">ABC zinc transporter substrate-binding protein</fullName>
    </submittedName>
</protein>
<dbReference type="Gene3D" id="3.40.50.1980">
    <property type="entry name" value="Nitrogenase molybdenum iron protein domain"/>
    <property type="match status" value="2"/>
</dbReference>
<name>A0A2A5RXW0_9LACT</name>
<dbReference type="Pfam" id="PF01297">
    <property type="entry name" value="ZnuA"/>
    <property type="match status" value="1"/>
</dbReference>
<dbReference type="InterPro" id="IPR006127">
    <property type="entry name" value="ZnuA-like"/>
</dbReference>
<dbReference type="SUPFAM" id="SSF50814">
    <property type="entry name" value="Lipocalins"/>
    <property type="match status" value="1"/>
</dbReference>
<dbReference type="CDD" id="cd01017">
    <property type="entry name" value="AdcA"/>
    <property type="match status" value="1"/>
</dbReference>
<evidence type="ECO:0000256" key="6">
    <source>
        <dbReference type="ARBA" id="ARBA00023065"/>
    </source>
</evidence>
<dbReference type="PRINTS" id="PR00691">
    <property type="entry name" value="ADHESINB"/>
</dbReference>
<dbReference type="RefSeq" id="WP_068163755.1">
    <property type="nucleotide sequence ID" value="NZ_JXJX01000010.1"/>
</dbReference>
<dbReference type="EMBL" id="JXJX01000010">
    <property type="protein sequence ID" value="PCS06034.1"/>
    <property type="molecule type" value="Genomic_DNA"/>
</dbReference>
<dbReference type="PANTHER" id="PTHR42953:SF3">
    <property type="entry name" value="HIGH-AFFINITY ZINC UPTAKE SYSTEM PROTEIN ZNUA"/>
    <property type="match status" value="1"/>
</dbReference>
<keyword evidence="11" id="KW-1185">Reference proteome</keyword>
<dbReference type="Proteomes" id="UP000242246">
    <property type="component" value="Unassembled WGS sequence"/>
</dbReference>
<evidence type="ECO:0000313" key="11">
    <source>
        <dbReference type="Proteomes" id="UP000242246"/>
    </source>
</evidence>
<dbReference type="GO" id="GO:0007155">
    <property type="term" value="P:cell adhesion"/>
    <property type="evidence" value="ECO:0007669"/>
    <property type="project" value="InterPro"/>
</dbReference>
<evidence type="ECO:0000259" key="9">
    <source>
        <dbReference type="Pfam" id="PF09223"/>
    </source>
</evidence>
<evidence type="ECO:0000256" key="1">
    <source>
        <dbReference type="ARBA" id="ARBA00011028"/>
    </source>
</evidence>
<sequence>MKKKLFFGLLATVALVSLAACGSGDKTSKKSDKLNIVTTFYPMQEFTKQIVGDQASVSVLVKPGVEPHDFEPSAKDVAAIQDSDAFVYNNENMETWVQKTTKDMKKVDVIKASDGILLLPGISEEESAGHEGHSHVLDPHVWLAPSLAIKEVETIRDQLIKKFPSKKDIFTQNAHNYLKKLKALDATYKESLTNAKQKNFVTQHAAFAYLAMEYGLNQVPITGINPDVEPSASRIKDLKAYVNKNDIKYIYFEENATDKVAKTLAKEANVTTLALNPLESLTQEQEKTGDDYISVMMQNLENLKKTTNADTKVTAIEPEKQEAKTAAQGYFKDNEVKDRSLSDWAGTWQSVYPLLKSGALDQVMSYKSLQNKDKTADAYKAYYETGYQTTVNQIKIKGDEVTFYIDGQAHKASYKYSGKETLTYDKGNRGVRYLFEAVGDTNGAFKYLQFSDHSIAPTKAEHFHIYFGNDSQAALTKELTNWPTYYPSSMSAAEIAQEMVAH</sequence>
<keyword evidence="6" id="KW-0406">Ion transport</keyword>
<dbReference type="PRINTS" id="PR00690">
    <property type="entry name" value="ADHESNFAMILY"/>
</dbReference>
<dbReference type="InterPro" id="IPR012674">
    <property type="entry name" value="Calycin"/>
</dbReference>
<dbReference type="Pfam" id="PF09223">
    <property type="entry name" value="ZinT"/>
    <property type="match status" value="1"/>
</dbReference>
<dbReference type="PROSITE" id="PS51257">
    <property type="entry name" value="PROKAR_LIPOPROTEIN"/>
    <property type="match status" value="1"/>
</dbReference>
<dbReference type="Gene3D" id="2.40.128.20">
    <property type="match status" value="1"/>
</dbReference>
<keyword evidence="2 7" id="KW-0813">Transport</keyword>
<evidence type="ECO:0000256" key="4">
    <source>
        <dbReference type="ARBA" id="ARBA00022833"/>
    </source>
</evidence>
<dbReference type="AlphaFoldDB" id="A0A2A5RXW0"/>
<dbReference type="PANTHER" id="PTHR42953">
    <property type="entry name" value="HIGH-AFFINITY ZINC UPTAKE SYSTEM PROTEIN ZNUA-RELATED"/>
    <property type="match status" value="1"/>
</dbReference>
<dbReference type="SUPFAM" id="SSF53807">
    <property type="entry name" value="Helical backbone' metal receptor"/>
    <property type="match status" value="1"/>
</dbReference>
<comment type="caution">
    <text evidence="10">The sequence shown here is derived from an EMBL/GenBank/DDBJ whole genome shotgun (WGS) entry which is preliminary data.</text>
</comment>
<dbReference type="STRING" id="1348632.GCA_001591745_01454"/>
<dbReference type="InterPro" id="IPR015304">
    <property type="entry name" value="ZinT_dom"/>
</dbReference>
<gene>
    <name evidence="10" type="ORF">RU87_GL000230</name>
</gene>
<proteinExistence type="inferred from homology"/>
<evidence type="ECO:0000256" key="5">
    <source>
        <dbReference type="ARBA" id="ARBA00022906"/>
    </source>
</evidence>
<feature type="domain" description="ZinT" evidence="9">
    <location>
        <begin position="323"/>
        <end position="502"/>
    </location>
</feature>
<dbReference type="InterPro" id="IPR006128">
    <property type="entry name" value="Lipoprotein_PsaA-like"/>
</dbReference>
<feature type="signal peptide" evidence="8">
    <location>
        <begin position="1"/>
        <end position="19"/>
    </location>
</feature>
<dbReference type="GO" id="GO:0006829">
    <property type="term" value="P:zinc ion transport"/>
    <property type="evidence" value="ECO:0007669"/>
    <property type="project" value="UniProtKB-KW"/>
</dbReference>
<dbReference type="InterPro" id="IPR006129">
    <property type="entry name" value="AdhesinB"/>
</dbReference>
<evidence type="ECO:0000313" key="10">
    <source>
        <dbReference type="EMBL" id="PCS06034.1"/>
    </source>
</evidence>